<reference evidence="4 5" key="1">
    <citation type="submission" date="2020-10" db="EMBL/GenBank/DDBJ databases">
        <title>ChiBAC.</title>
        <authorList>
            <person name="Zenner C."/>
            <person name="Hitch T.C.A."/>
            <person name="Clavel T."/>
        </authorList>
    </citation>
    <scope>NUCLEOTIDE SEQUENCE [LARGE SCALE GENOMIC DNA]</scope>
    <source>
        <strain evidence="4 5">DSM 107455</strain>
    </source>
</reference>
<accession>A0ABR9QRY3</accession>
<dbReference type="InterPro" id="IPR051796">
    <property type="entry name" value="ISF_SsuE-like"/>
</dbReference>
<proteinExistence type="predicted"/>
<feature type="domain" description="NADPH-dependent FMN reductase-like" evidence="3">
    <location>
        <begin position="1"/>
        <end position="107"/>
    </location>
</feature>
<name>A0ABR9QRY3_9ACTN</name>
<dbReference type="RefSeq" id="WP_193529140.1">
    <property type="nucleotide sequence ID" value="NZ_JADCJZ010000001.1"/>
</dbReference>
<evidence type="ECO:0000256" key="2">
    <source>
        <dbReference type="ARBA" id="ARBA00022643"/>
    </source>
</evidence>
<dbReference type="Gene3D" id="3.40.50.360">
    <property type="match status" value="1"/>
</dbReference>
<keyword evidence="1" id="KW-0285">Flavoprotein</keyword>
<evidence type="ECO:0000256" key="1">
    <source>
        <dbReference type="ARBA" id="ARBA00022630"/>
    </source>
</evidence>
<organism evidence="4 5">
    <name type="scientific">Thermophilibacter gallinarum</name>
    <dbReference type="NCBI Taxonomy" id="2779357"/>
    <lineage>
        <taxon>Bacteria</taxon>
        <taxon>Bacillati</taxon>
        <taxon>Actinomycetota</taxon>
        <taxon>Coriobacteriia</taxon>
        <taxon>Coriobacteriales</taxon>
        <taxon>Atopobiaceae</taxon>
        <taxon>Thermophilibacter</taxon>
    </lineage>
</organism>
<evidence type="ECO:0000313" key="5">
    <source>
        <dbReference type="Proteomes" id="UP001194273"/>
    </source>
</evidence>
<evidence type="ECO:0000259" key="3">
    <source>
        <dbReference type="Pfam" id="PF03358"/>
    </source>
</evidence>
<dbReference type="InterPro" id="IPR005025">
    <property type="entry name" value="FMN_Rdtase-like_dom"/>
</dbReference>
<sequence>MHIIILQGSPNRDGSTAILCEEFARGALQAGHEVERIDVAQADVGPCTGCVACGYGARPCAQRDGMAAILEKVLAADVLVLATPLYYYGMSAQLKAVIDRFCAANSAITARRLRSVLLAVAWNADGWTFDALEAHYDALVRYLDLRDSGRVLGYGCGTPSMTRATDAPQRAFELGRSLR</sequence>
<dbReference type="InterPro" id="IPR029039">
    <property type="entry name" value="Flavoprotein-like_sf"/>
</dbReference>
<dbReference type="PANTHER" id="PTHR43278">
    <property type="entry name" value="NAD(P)H-DEPENDENT FMN-CONTAINING OXIDOREDUCTASE YWQN-RELATED"/>
    <property type="match status" value="1"/>
</dbReference>
<keyword evidence="2" id="KW-0288">FMN</keyword>
<evidence type="ECO:0000313" key="4">
    <source>
        <dbReference type="EMBL" id="MBE5023719.1"/>
    </source>
</evidence>
<dbReference type="PANTHER" id="PTHR43278:SF2">
    <property type="entry name" value="IRON-SULFUR FLAVOPROTEIN"/>
    <property type="match status" value="1"/>
</dbReference>
<dbReference type="EMBL" id="JADCJZ010000001">
    <property type="protein sequence ID" value="MBE5023719.1"/>
    <property type="molecule type" value="Genomic_DNA"/>
</dbReference>
<gene>
    <name evidence="4" type="ORF">INF26_02470</name>
</gene>
<dbReference type="Pfam" id="PF03358">
    <property type="entry name" value="FMN_red"/>
    <property type="match status" value="1"/>
</dbReference>
<dbReference type="Proteomes" id="UP001194273">
    <property type="component" value="Unassembled WGS sequence"/>
</dbReference>
<dbReference type="SUPFAM" id="SSF52218">
    <property type="entry name" value="Flavoproteins"/>
    <property type="match status" value="1"/>
</dbReference>
<keyword evidence="5" id="KW-1185">Reference proteome</keyword>
<protein>
    <submittedName>
        <fullName evidence="4">Flavodoxin family protein</fullName>
    </submittedName>
</protein>
<comment type="caution">
    <text evidence="4">The sequence shown here is derived from an EMBL/GenBank/DDBJ whole genome shotgun (WGS) entry which is preliminary data.</text>
</comment>